<dbReference type="Proteomes" id="UP000789595">
    <property type="component" value="Unassembled WGS sequence"/>
</dbReference>
<evidence type="ECO:0000313" key="5">
    <source>
        <dbReference type="Proteomes" id="UP000789595"/>
    </source>
</evidence>
<name>A0A8J2SHC1_9STRA</name>
<dbReference type="Gene3D" id="3.30.40.10">
    <property type="entry name" value="Zinc/RING finger domain, C3HC4 (zinc finger)"/>
    <property type="match status" value="1"/>
</dbReference>
<evidence type="ECO:0000256" key="2">
    <source>
        <dbReference type="SAM" id="MobiDB-lite"/>
    </source>
</evidence>
<dbReference type="InterPro" id="IPR013083">
    <property type="entry name" value="Znf_RING/FYVE/PHD"/>
</dbReference>
<gene>
    <name evidence="4" type="ORF">PECAL_3P01540</name>
</gene>
<sequence>MQFAEHNSADYTAPRMAQAPAAAVASSKTEGLSFAGCAGVLRPVQGGPKPIFSLKEVLDWLGVPGKNHCSMRRSAMTKGGAEVVDDIHIDGTHVMRLIAAHGRGAAIEAICRLMSTPPAVPAPGLVPAASEIAAAPEVPLVPAALGPAAITQAALSLDDANDAAALPPPDAAEDDDEPVPQGDGAGSLKTEIRRLKRERDDLEDRVLCAICMEIDAPRSVLFSPCNHLVACAACANTLTKCPLCRTAVRKRIKINNSS</sequence>
<keyword evidence="1" id="KW-0863">Zinc-finger</keyword>
<feature type="region of interest" description="Disordered" evidence="2">
    <location>
        <begin position="161"/>
        <end position="192"/>
    </location>
</feature>
<dbReference type="EMBL" id="CAKKNE010000003">
    <property type="protein sequence ID" value="CAH0370278.1"/>
    <property type="molecule type" value="Genomic_DNA"/>
</dbReference>
<dbReference type="InterPro" id="IPR051728">
    <property type="entry name" value="RING-FYVE_E3_ubiquitin-ligase"/>
</dbReference>
<dbReference type="PROSITE" id="PS50089">
    <property type="entry name" value="ZF_RING_2"/>
    <property type="match status" value="1"/>
</dbReference>
<keyword evidence="1" id="KW-0479">Metal-binding</keyword>
<evidence type="ECO:0000259" key="3">
    <source>
        <dbReference type="PROSITE" id="PS50089"/>
    </source>
</evidence>
<dbReference type="OrthoDB" id="10251804at2759"/>
<keyword evidence="1" id="KW-0862">Zinc</keyword>
<dbReference type="InterPro" id="IPR001841">
    <property type="entry name" value="Znf_RING"/>
</dbReference>
<accession>A0A8J2SHC1</accession>
<keyword evidence="5" id="KW-1185">Reference proteome</keyword>
<reference evidence="4" key="1">
    <citation type="submission" date="2021-11" db="EMBL/GenBank/DDBJ databases">
        <authorList>
            <consortium name="Genoscope - CEA"/>
            <person name="William W."/>
        </authorList>
    </citation>
    <scope>NUCLEOTIDE SEQUENCE</scope>
</reference>
<organism evidence="4 5">
    <name type="scientific">Pelagomonas calceolata</name>
    <dbReference type="NCBI Taxonomy" id="35677"/>
    <lineage>
        <taxon>Eukaryota</taxon>
        <taxon>Sar</taxon>
        <taxon>Stramenopiles</taxon>
        <taxon>Ochrophyta</taxon>
        <taxon>Pelagophyceae</taxon>
        <taxon>Pelagomonadales</taxon>
        <taxon>Pelagomonadaceae</taxon>
        <taxon>Pelagomonas</taxon>
    </lineage>
</organism>
<dbReference type="Pfam" id="PF13920">
    <property type="entry name" value="zf-C3HC4_3"/>
    <property type="match status" value="1"/>
</dbReference>
<comment type="caution">
    <text evidence="4">The sequence shown here is derived from an EMBL/GenBank/DDBJ whole genome shotgun (WGS) entry which is preliminary data.</text>
</comment>
<evidence type="ECO:0000313" key="4">
    <source>
        <dbReference type="EMBL" id="CAH0370278.1"/>
    </source>
</evidence>
<protein>
    <recommendedName>
        <fullName evidence="3">RING-type domain-containing protein</fullName>
    </recommendedName>
</protein>
<proteinExistence type="predicted"/>
<dbReference type="SMART" id="SM00184">
    <property type="entry name" value="RING"/>
    <property type="match status" value="1"/>
</dbReference>
<dbReference type="GO" id="GO:0008270">
    <property type="term" value="F:zinc ion binding"/>
    <property type="evidence" value="ECO:0007669"/>
    <property type="project" value="UniProtKB-KW"/>
</dbReference>
<evidence type="ECO:0000256" key="1">
    <source>
        <dbReference type="PROSITE-ProRule" id="PRU00175"/>
    </source>
</evidence>
<dbReference type="PANTHER" id="PTHR14879:SF5">
    <property type="entry name" value="RING-TYPE DOMAIN-CONTAINING PROTEIN"/>
    <property type="match status" value="1"/>
</dbReference>
<dbReference type="PANTHER" id="PTHR14879">
    <property type="entry name" value="CASPASE REGULATOR, RING FINGER DOMAIN-CONTAINING"/>
    <property type="match status" value="1"/>
</dbReference>
<feature type="domain" description="RING-type" evidence="3">
    <location>
        <begin position="208"/>
        <end position="245"/>
    </location>
</feature>
<dbReference type="SUPFAM" id="SSF57850">
    <property type="entry name" value="RING/U-box"/>
    <property type="match status" value="1"/>
</dbReference>
<dbReference type="AlphaFoldDB" id="A0A8J2SHC1"/>